<evidence type="ECO:0000313" key="8">
    <source>
        <dbReference type="EMBL" id="OYR92248.1"/>
    </source>
</evidence>
<keyword evidence="10" id="KW-1185">Reference proteome</keyword>
<keyword evidence="3 4" id="KW-0288">FMN</keyword>
<reference evidence="9 10" key="3">
    <citation type="submission" date="2017-09" db="EMBL/GenBank/DDBJ databases">
        <title>Tripartite evolution among Lactobacillus johnsonii, Lactobacillus taiwanensis, Lactobacillus reuteri and their rodent host.</title>
        <authorList>
            <person name="Wang T."/>
            <person name="Knowles S."/>
            <person name="Cheng C."/>
        </authorList>
    </citation>
    <scope>NUCLEOTIDE SEQUENCE [LARGE SCALE GENOMIC DNA]</scope>
    <source>
        <strain evidence="8 9">609q</strain>
        <strain evidence="7 10">609u</strain>
    </source>
</reference>
<evidence type="ECO:0000313" key="10">
    <source>
        <dbReference type="Proteomes" id="UP000216316"/>
    </source>
</evidence>
<keyword evidence="3" id="KW-0479">Metal-binding</keyword>
<dbReference type="Pfam" id="PF04127">
    <property type="entry name" value="DFP"/>
    <property type="match status" value="1"/>
</dbReference>
<feature type="domain" description="Flavoprotein" evidence="5">
    <location>
        <begin position="1"/>
        <end position="171"/>
    </location>
</feature>
<dbReference type="InterPro" id="IPR005252">
    <property type="entry name" value="CoaBC"/>
</dbReference>
<keyword evidence="3 4" id="KW-0285">Flavoprotein</keyword>
<evidence type="ECO:0000256" key="4">
    <source>
        <dbReference type="RuleBase" id="RU364078"/>
    </source>
</evidence>
<comment type="function">
    <text evidence="4">Catalyzes two steps in the biosynthesis of coenzyme A. In the first step cysteine is conjugated to 4'-phosphopantothenate to form 4-phosphopantothenoylcysteine, in the latter compound is decarboxylated to form 4'-phosphopantotheine.</text>
</comment>
<accession>A0A256LFM3</accession>
<dbReference type="UniPathway" id="UPA00241">
    <property type="reaction ID" value="UER00353"/>
</dbReference>
<dbReference type="GO" id="GO:0046872">
    <property type="term" value="F:metal ion binding"/>
    <property type="evidence" value="ECO:0007669"/>
    <property type="project" value="UniProtKB-KW"/>
</dbReference>
<sequence length="408" mass="44621">MKATIYITGSIAAYKAISVVRDFQKAGHEVRVVMTKEAVHLTSTQTLAALTKYPVLTDLWEEEVANKIPHIELADWTEIAVVVPATANFIAKIANGLADDAASTTFLATVAPKYVVPAMNNHMWSNAAFQRNLSFLRQDGIQIMDPTIGRLAEGYSGKGRMPEPIDIMAWIDSSLKAKERLSGKKLVITAGGTVSPLDPVRYLGNRSSGKMGIALTKAALNAGADVTLISGHISVPLPKSPNLTNIRVETTEEMLEAVKKEFLNTDALIMAAAVADYEPVNYIDHKIKKREQGNELKIFLKETPDILKTMGNIKQENQVVVGFAAETNDLLKNAAKKLEEKNADMIVANDVSHGVFGSNEDQVTVLRKGKEAKSIKETTKVEIAKQIINLVADKLESRKVKNEKNFVN</sequence>
<evidence type="ECO:0000256" key="3">
    <source>
        <dbReference type="HAMAP-Rule" id="MF_02225"/>
    </source>
</evidence>
<dbReference type="InterPro" id="IPR035929">
    <property type="entry name" value="CoaB-like_sf"/>
</dbReference>
<comment type="pathway">
    <text evidence="3 4">Cofactor biosynthesis; coenzyme A biosynthesis; CoA from (R)-pantothenate: step 2/5.</text>
</comment>
<comment type="catalytic activity">
    <reaction evidence="3 4">
        <text>(R)-4'-phosphopantothenate + L-cysteine + CTP = N-[(R)-4-phosphopantothenoyl]-L-cysteine + CMP + diphosphate + H(+)</text>
        <dbReference type="Rhea" id="RHEA:19397"/>
        <dbReference type="ChEBI" id="CHEBI:10986"/>
        <dbReference type="ChEBI" id="CHEBI:15378"/>
        <dbReference type="ChEBI" id="CHEBI:33019"/>
        <dbReference type="ChEBI" id="CHEBI:35235"/>
        <dbReference type="ChEBI" id="CHEBI:37563"/>
        <dbReference type="ChEBI" id="CHEBI:59458"/>
        <dbReference type="ChEBI" id="CHEBI:60377"/>
        <dbReference type="EC" id="6.3.2.5"/>
    </reaction>
</comment>
<evidence type="ECO:0000313" key="9">
    <source>
        <dbReference type="Proteomes" id="UP000215828"/>
    </source>
</evidence>
<dbReference type="AlphaFoldDB" id="A0A256LFM3"/>
<evidence type="ECO:0000256" key="1">
    <source>
        <dbReference type="ARBA" id="ARBA00022793"/>
    </source>
</evidence>
<dbReference type="SUPFAM" id="SSF52507">
    <property type="entry name" value="Homo-oligomeric flavin-containing Cys decarboxylases, HFCD"/>
    <property type="match status" value="1"/>
</dbReference>
<comment type="caution">
    <text evidence="3">Lacks conserved residue(s) required for the propagation of feature annotation.</text>
</comment>
<evidence type="ECO:0000259" key="6">
    <source>
        <dbReference type="Pfam" id="PF04127"/>
    </source>
</evidence>
<dbReference type="GO" id="GO:0010181">
    <property type="term" value="F:FMN binding"/>
    <property type="evidence" value="ECO:0007669"/>
    <property type="project" value="UniProtKB-UniRule"/>
</dbReference>
<name>A0A256LFM3_9LACO</name>
<dbReference type="GO" id="GO:0015937">
    <property type="term" value="P:coenzyme A biosynthetic process"/>
    <property type="evidence" value="ECO:0007669"/>
    <property type="project" value="UniProtKB-UniRule"/>
</dbReference>
<keyword evidence="2 3" id="KW-0456">Lyase</keyword>
<dbReference type="HAMAP" id="MF_02225">
    <property type="entry name" value="CoaBC"/>
    <property type="match status" value="1"/>
</dbReference>
<feature type="binding site" evidence="3">
    <location>
        <position position="337"/>
    </location>
    <ligand>
        <name>CTP</name>
        <dbReference type="ChEBI" id="CHEBI:37563"/>
    </ligand>
</feature>
<dbReference type="GO" id="GO:0015941">
    <property type="term" value="P:pantothenate catabolic process"/>
    <property type="evidence" value="ECO:0007669"/>
    <property type="project" value="InterPro"/>
</dbReference>
<comment type="pathway">
    <text evidence="3 4">Cofactor biosynthesis; coenzyme A biosynthesis; CoA from (R)-pantothenate: step 3/5.</text>
</comment>
<feature type="binding site" evidence="3">
    <location>
        <position position="286"/>
    </location>
    <ligand>
        <name>CTP</name>
        <dbReference type="ChEBI" id="CHEBI:37563"/>
    </ligand>
</feature>
<dbReference type="GO" id="GO:0004632">
    <property type="term" value="F:phosphopantothenate--cysteine ligase activity"/>
    <property type="evidence" value="ECO:0007669"/>
    <property type="project" value="UniProtKB-UniRule"/>
</dbReference>
<feature type="binding site" evidence="3">
    <location>
        <position position="323"/>
    </location>
    <ligand>
        <name>CTP</name>
        <dbReference type="ChEBI" id="CHEBI:37563"/>
    </ligand>
</feature>
<comment type="catalytic activity">
    <reaction evidence="3 4">
        <text>N-[(R)-4-phosphopantothenoyl]-L-cysteine + H(+) = (R)-4'-phosphopantetheine + CO2</text>
        <dbReference type="Rhea" id="RHEA:16793"/>
        <dbReference type="ChEBI" id="CHEBI:15378"/>
        <dbReference type="ChEBI" id="CHEBI:16526"/>
        <dbReference type="ChEBI" id="CHEBI:59458"/>
        <dbReference type="ChEBI" id="CHEBI:61723"/>
        <dbReference type="EC" id="4.1.1.36"/>
    </reaction>
</comment>
<comment type="cofactor">
    <cofactor evidence="3">
        <name>Mg(2+)</name>
        <dbReference type="ChEBI" id="CHEBI:18420"/>
    </cofactor>
</comment>
<dbReference type="EC" id="6.3.2.5" evidence="3"/>
<dbReference type="RefSeq" id="WP_094497070.1">
    <property type="nucleotide sequence ID" value="NZ_CANSCG010000013.1"/>
</dbReference>
<dbReference type="Pfam" id="PF02441">
    <property type="entry name" value="Flavoprotein"/>
    <property type="match status" value="1"/>
</dbReference>
<dbReference type="EMBL" id="NGNV01000011">
    <property type="protein sequence ID" value="OYR88396.1"/>
    <property type="molecule type" value="Genomic_DNA"/>
</dbReference>
<feature type="binding site" evidence="3">
    <location>
        <position position="276"/>
    </location>
    <ligand>
        <name>CTP</name>
        <dbReference type="ChEBI" id="CHEBI:37563"/>
    </ligand>
</feature>
<dbReference type="EMBL" id="NGNX01000011">
    <property type="protein sequence ID" value="OYR92248.1"/>
    <property type="molecule type" value="Genomic_DNA"/>
</dbReference>
<proteinExistence type="inferred from homology"/>
<feature type="binding site" evidence="3">
    <location>
        <begin position="304"/>
        <end position="307"/>
    </location>
    <ligand>
        <name>CTP</name>
        <dbReference type="ChEBI" id="CHEBI:37563"/>
    </ligand>
</feature>
<dbReference type="GO" id="GO:0071513">
    <property type="term" value="C:phosphopantothenoylcysteine decarboxylase complex"/>
    <property type="evidence" value="ECO:0007669"/>
    <property type="project" value="TreeGrafter"/>
</dbReference>
<dbReference type="PANTHER" id="PTHR14359">
    <property type="entry name" value="HOMO-OLIGOMERIC FLAVIN CONTAINING CYS DECARBOXYLASE FAMILY"/>
    <property type="match status" value="1"/>
</dbReference>
<feature type="region of interest" description="Phosphopantothenate--cysteine ligase" evidence="3">
    <location>
        <begin position="186"/>
        <end position="408"/>
    </location>
</feature>
<dbReference type="SUPFAM" id="SSF102645">
    <property type="entry name" value="CoaB-like"/>
    <property type="match status" value="1"/>
</dbReference>
<evidence type="ECO:0000259" key="5">
    <source>
        <dbReference type="Pfam" id="PF02441"/>
    </source>
</evidence>
<dbReference type="Gene3D" id="3.40.50.10300">
    <property type="entry name" value="CoaB-like"/>
    <property type="match status" value="1"/>
</dbReference>
<dbReference type="Proteomes" id="UP000216316">
    <property type="component" value="Unassembled WGS sequence"/>
</dbReference>
<protein>
    <recommendedName>
        <fullName evidence="3">Coenzyme A biosynthesis bifunctional protein CoaBC</fullName>
    </recommendedName>
    <alternativeName>
        <fullName evidence="3">DNA/pantothenate metabolism flavoprotein</fullName>
    </alternativeName>
    <alternativeName>
        <fullName evidence="3">Phosphopantothenoylcysteine synthetase/decarboxylase</fullName>
        <shortName evidence="3">PPCS-PPCDC</shortName>
    </alternativeName>
    <domain>
        <recommendedName>
            <fullName evidence="3">Phosphopantothenoylcysteine decarboxylase</fullName>
            <shortName evidence="3">PPC decarboxylase</shortName>
            <shortName evidence="3">PPC-DC</shortName>
            <ecNumber evidence="3">4.1.1.36</ecNumber>
        </recommendedName>
        <alternativeName>
            <fullName evidence="3">CoaC</fullName>
        </alternativeName>
    </domain>
    <domain>
        <recommendedName>
            <fullName evidence="3">Phosphopantothenate--cysteine ligase</fullName>
            <ecNumber evidence="3">6.3.2.5</ecNumber>
        </recommendedName>
        <alternativeName>
            <fullName evidence="3">CoaB</fullName>
        </alternativeName>
        <alternativeName>
            <fullName evidence="3">Phosphopantothenoylcysteine synthetase</fullName>
            <shortName evidence="3">PPC synthetase</shortName>
            <shortName evidence="3">PPC-S</shortName>
        </alternativeName>
    </domain>
</protein>
<dbReference type="Proteomes" id="UP000215828">
    <property type="component" value="Unassembled WGS sequence"/>
</dbReference>
<comment type="similarity">
    <text evidence="3 4">In the N-terminal section; belongs to the HFCD (homo-oligomeric flavin containing Cys decarboxylase) superfamily.</text>
</comment>
<organism evidence="8 9">
    <name type="scientific">Lactobacillus taiwanensis</name>
    <dbReference type="NCBI Taxonomy" id="508451"/>
    <lineage>
        <taxon>Bacteria</taxon>
        <taxon>Bacillati</taxon>
        <taxon>Bacillota</taxon>
        <taxon>Bacilli</taxon>
        <taxon>Lactobacillales</taxon>
        <taxon>Lactobacillaceae</taxon>
        <taxon>Lactobacillus</taxon>
    </lineage>
</organism>
<comment type="similarity">
    <text evidence="3 4">In the C-terminal section; belongs to the PPC synthetase family.</text>
</comment>
<dbReference type="NCBIfam" id="TIGR00521">
    <property type="entry name" value="coaBC_dfp"/>
    <property type="match status" value="1"/>
</dbReference>
<dbReference type="InterPro" id="IPR007085">
    <property type="entry name" value="DNA/pantothenate-metab_flavo_C"/>
</dbReference>
<dbReference type="Gene3D" id="3.40.50.1950">
    <property type="entry name" value="Flavin prenyltransferase-like"/>
    <property type="match status" value="1"/>
</dbReference>
<dbReference type="EC" id="4.1.1.36" evidence="3"/>
<feature type="region of interest" description="Phosphopantothenoylcysteine decarboxylase" evidence="3">
    <location>
        <begin position="1"/>
        <end position="185"/>
    </location>
</feature>
<evidence type="ECO:0000313" key="7">
    <source>
        <dbReference type="EMBL" id="OYR88396.1"/>
    </source>
</evidence>
<dbReference type="InterPro" id="IPR036551">
    <property type="entry name" value="Flavin_trans-like"/>
</dbReference>
<reference evidence="8 9" key="1">
    <citation type="submission" date="2017-04" db="EMBL/GenBank/DDBJ databases">
        <authorList>
            <person name="Afonso C.L."/>
            <person name="Miller P.J."/>
            <person name="Scott M.A."/>
            <person name="Spackman E."/>
            <person name="Goraichik I."/>
            <person name="Dimitrov K.M."/>
            <person name="Suarez D.L."/>
            <person name="Swayne D.E."/>
        </authorList>
    </citation>
    <scope>NUCLEOTIDE SEQUENCE [LARGE SCALE GENOMIC DNA]</scope>
    <source>
        <strain evidence="8 9">609q</strain>
    </source>
</reference>
<reference evidence="7" key="2">
    <citation type="submission" date="2017-05" db="EMBL/GenBank/DDBJ databases">
        <authorList>
            <person name="Lin X.B."/>
            <person name="Stothard P."/>
            <person name="Tasseva G."/>
            <person name="Walter J."/>
        </authorList>
    </citation>
    <scope>NUCLEOTIDE SEQUENCE</scope>
    <source>
        <strain evidence="7">609u</strain>
    </source>
</reference>
<gene>
    <name evidence="3" type="primary">coaBC</name>
    <name evidence="7" type="ORF">CBF53_03725</name>
    <name evidence="8" type="ORF">CBF70_04315</name>
</gene>
<keyword evidence="3 4" id="KW-0436">Ligase</keyword>
<dbReference type="GO" id="GO:0004633">
    <property type="term" value="F:phosphopantothenoylcysteine decarboxylase activity"/>
    <property type="evidence" value="ECO:0007669"/>
    <property type="project" value="UniProtKB-UniRule"/>
</dbReference>
<keyword evidence="3" id="KW-0511">Multifunctional enzyme</keyword>
<comment type="function">
    <text evidence="3">Catalyzes two sequential steps in the biosynthesis of coenzyme A. In the first step cysteine is conjugated to 4'-phosphopantothenate to form 4-phosphopantothenoylcysteine. In the second step the latter compound is decarboxylated to form 4'-phosphopantotheine.</text>
</comment>
<keyword evidence="1 3" id="KW-0210">Decarboxylase</keyword>
<feature type="binding site" evidence="3">
    <location>
        <position position="341"/>
    </location>
    <ligand>
        <name>CTP</name>
        <dbReference type="ChEBI" id="CHEBI:37563"/>
    </ligand>
</feature>
<keyword evidence="3" id="KW-0460">Magnesium</keyword>
<feature type="domain" description="DNA/pantothenate metabolism flavoprotein C-terminal" evidence="6">
    <location>
        <begin position="181"/>
        <end position="393"/>
    </location>
</feature>
<evidence type="ECO:0000256" key="2">
    <source>
        <dbReference type="ARBA" id="ARBA00023239"/>
    </source>
</evidence>
<dbReference type="InterPro" id="IPR003382">
    <property type="entry name" value="Flavoprotein"/>
</dbReference>
<dbReference type="PANTHER" id="PTHR14359:SF6">
    <property type="entry name" value="PHOSPHOPANTOTHENOYLCYSTEINE DECARBOXYLASE"/>
    <property type="match status" value="1"/>
</dbReference>
<comment type="cofactor">
    <cofactor evidence="3">
        <name>FMN</name>
        <dbReference type="ChEBI" id="CHEBI:58210"/>
    </cofactor>
    <text evidence="3">Binds 1 FMN per subunit.</text>
</comment>
<comment type="caution">
    <text evidence="8">The sequence shown here is derived from an EMBL/GenBank/DDBJ whole genome shotgun (WGS) entry which is preliminary data.</text>
</comment>